<accession>A0A0W8DGY5</accession>
<dbReference type="Pfam" id="PF13637">
    <property type="entry name" value="Ank_4"/>
    <property type="match status" value="1"/>
</dbReference>
<gene>
    <name evidence="1" type="ORF">AM587_10005160</name>
</gene>
<dbReference type="SUPFAM" id="SSF48403">
    <property type="entry name" value="Ankyrin repeat"/>
    <property type="match status" value="2"/>
</dbReference>
<evidence type="ECO:0000313" key="2">
    <source>
        <dbReference type="Proteomes" id="UP000052943"/>
    </source>
</evidence>
<dbReference type="PANTHER" id="PTHR46586">
    <property type="entry name" value="ANKYRIN REPEAT-CONTAINING PROTEIN"/>
    <property type="match status" value="1"/>
</dbReference>
<dbReference type="SUPFAM" id="SSF140860">
    <property type="entry name" value="Pseudo ankyrin repeat-like"/>
    <property type="match status" value="1"/>
</dbReference>
<evidence type="ECO:0000313" key="1">
    <source>
        <dbReference type="EMBL" id="KUF95556.1"/>
    </source>
</evidence>
<comment type="caution">
    <text evidence="1">The sequence shown here is derived from an EMBL/GenBank/DDBJ whole genome shotgun (WGS) entry which is preliminary data.</text>
</comment>
<dbReference type="InterPro" id="IPR002110">
    <property type="entry name" value="Ankyrin_rpt"/>
</dbReference>
<sequence>MSPTAVDLVCRSKSELDGITYVVDAISAYADSSVELPLAKACTFGSLRLLNRIWNSTIDLESNGRGMWSIRKLLRSYKLYGKLQFTLCLLEAVKINSLEIVQWLFERFPDYGVRRPVVYGAAEAGALEILQYFREHGTTVNHEDEENLEGGRWNEETENWEKGRWVYWGNEDAAQAALGGHQDAVMYIYETTAYEDRCDYDTIGGAIIRGDLELAEWLSDRLDMLPDGPDAHLGAAANGHVRSLQWLHARGQYSMYDVGVLVRAAEAGHLDVVRWIIDRDWNDQGLGTDSGEDEDEYAMGYNRGNRTRRTHITCLGGEASLAIHAAAIHGHLDVAKYLHSRIDIPLDAIDRVKEDWRLYKRLKAISRQIGQNNNAAKVSGVTMLLAAQRGHADVVQWLYEEYHGDPRINLFWVYSDAEAKYVSVVDAAAANGHLEIVKYLLQVGKEGNDSVGPPQKRQRTQESSNFTVREDMHDTHSELLDDPTMPSCTKKAIDNAAAAGHLDVVKWLHVNRTDGCTADAMDLAALNGHLEVVQWLDANRNEGCTTGAMDNAATSGELAVVKWLHEHRTEGCTLAAMNGAASNGFLIVVKWLHDNRSEGCSSAAMNGAAARGALDAVKWLHHHRSESCTPLAMDEAARKGHLHVLRWLFENRDEGFTTVAVYNAAQAGHFETVLILHNLAQKGLVPEVEKMNEDASMVLISDIYQEVVRAVLPKTDE</sequence>
<dbReference type="InterPro" id="IPR052050">
    <property type="entry name" value="SecEffector_AnkRepeat"/>
</dbReference>
<dbReference type="SMART" id="SM00248">
    <property type="entry name" value="ANK"/>
    <property type="match status" value="4"/>
</dbReference>
<dbReference type="STRING" id="4790.A0A0W8DGY5"/>
<dbReference type="PANTHER" id="PTHR46586:SF3">
    <property type="entry name" value="ANKYRIN REPEAT-CONTAINING PROTEIN"/>
    <property type="match status" value="1"/>
</dbReference>
<reference evidence="1 2" key="1">
    <citation type="submission" date="2015-11" db="EMBL/GenBank/DDBJ databases">
        <title>Genomes and virulence difference between two physiological races of Phytophthora nicotianae.</title>
        <authorList>
            <person name="Liu H."/>
            <person name="Ma X."/>
            <person name="Yu H."/>
            <person name="Fang D."/>
            <person name="Li Y."/>
            <person name="Wang X."/>
            <person name="Wang W."/>
            <person name="Dong Y."/>
            <person name="Xiao B."/>
        </authorList>
    </citation>
    <scope>NUCLEOTIDE SEQUENCE [LARGE SCALE GENOMIC DNA]</scope>
    <source>
        <strain evidence="2">race 0</strain>
    </source>
</reference>
<protein>
    <submittedName>
        <fullName evidence="1">Uncharacterized protein</fullName>
    </submittedName>
</protein>
<dbReference type="EMBL" id="LNFO01001075">
    <property type="protein sequence ID" value="KUF95556.1"/>
    <property type="molecule type" value="Genomic_DNA"/>
</dbReference>
<dbReference type="InterPro" id="IPR036770">
    <property type="entry name" value="Ankyrin_rpt-contain_sf"/>
</dbReference>
<name>A0A0W8DGY5_PHYNI</name>
<proteinExistence type="predicted"/>
<dbReference type="AlphaFoldDB" id="A0A0W8DGY5"/>
<dbReference type="Gene3D" id="1.25.40.20">
    <property type="entry name" value="Ankyrin repeat-containing domain"/>
    <property type="match status" value="4"/>
</dbReference>
<organism evidence="1 2">
    <name type="scientific">Phytophthora nicotianae</name>
    <name type="common">Potato buckeye rot agent</name>
    <name type="synonym">Phytophthora parasitica</name>
    <dbReference type="NCBI Taxonomy" id="4792"/>
    <lineage>
        <taxon>Eukaryota</taxon>
        <taxon>Sar</taxon>
        <taxon>Stramenopiles</taxon>
        <taxon>Oomycota</taxon>
        <taxon>Peronosporomycetes</taxon>
        <taxon>Peronosporales</taxon>
        <taxon>Peronosporaceae</taxon>
        <taxon>Phytophthora</taxon>
    </lineage>
</organism>
<dbReference type="Proteomes" id="UP000052943">
    <property type="component" value="Unassembled WGS sequence"/>
</dbReference>